<evidence type="ECO:0000256" key="1">
    <source>
        <dbReference type="ARBA" id="ARBA00009480"/>
    </source>
</evidence>
<sequence length="353" mass="38431">MSSYRNTSGTGGSYGSAAPSSGYSSPSGGARAGGGSGGGYSSKYGSGNSSKYASPGGGNSGSSSGTRLDTRGYAAASREGRSQYGPSKYGSGGYQQQQQQQQRYGNLDDDDDEDIDAIKSKINEVKKDTLDSTRRSLRTLQQAEEVGTATLTKLGQQSEQLHGINRKLEMANIQAENSVDETSKLRTLNKSIFHMHFNKPFSGKKRREMELAKIEAEQERQRLAREREQQGKSESRQRVQEYAGRNGPKFRGPSGVMDVNSGNVVQSRGGAPQSRGERSRYTFEDEDPELEDEIDDNMDEISAAVSRLKGLSLATKRELDSQVNPLRRIGEVSDRTSDNLGIANFHLAKVTKK</sequence>
<proteinExistence type="inferred from homology"/>
<reference evidence="4" key="1">
    <citation type="submission" date="2022-07" db="EMBL/GenBank/DDBJ databases">
        <title>Phylogenomic reconstructions and comparative analyses of Kickxellomycotina fungi.</title>
        <authorList>
            <person name="Reynolds N.K."/>
            <person name="Stajich J.E."/>
            <person name="Barry K."/>
            <person name="Grigoriev I.V."/>
            <person name="Crous P."/>
            <person name="Smith M.E."/>
        </authorList>
    </citation>
    <scope>NUCLEOTIDE SEQUENCE</scope>
    <source>
        <strain evidence="4">NBRC 32514</strain>
    </source>
</reference>
<dbReference type="OrthoDB" id="18679at2759"/>
<dbReference type="PANTHER" id="PTHR19305">
    <property type="entry name" value="SYNAPTOSOMAL ASSOCIATED PROTEIN"/>
    <property type="match status" value="1"/>
</dbReference>
<feature type="compositionally biased region" description="Basic and acidic residues" evidence="2">
    <location>
        <begin position="219"/>
        <end position="239"/>
    </location>
</feature>
<evidence type="ECO:0000313" key="4">
    <source>
        <dbReference type="EMBL" id="KAJ1720592.1"/>
    </source>
</evidence>
<dbReference type="SUPFAM" id="SSF58038">
    <property type="entry name" value="SNARE fusion complex"/>
    <property type="match status" value="2"/>
</dbReference>
<keyword evidence="5" id="KW-1185">Reference proteome</keyword>
<dbReference type="PANTHER" id="PTHR19305:SF9">
    <property type="entry name" value="SYNAPTOSOMAL-ASSOCIATED PROTEIN 29"/>
    <property type="match status" value="1"/>
</dbReference>
<dbReference type="InterPro" id="IPR000727">
    <property type="entry name" value="T_SNARE_dom"/>
</dbReference>
<dbReference type="GO" id="GO:0005484">
    <property type="term" value="F:SNAP receptor activity"/>
    <property type="evidence" value="ECO:0007669"/>
    <property type="project" value="TreeGrafter"/>
</dbReference>
<name>A0A9W7XX50_9FUNG</name>
<accession>A0A9W7XX50</accession>
<dbReference type="GO" id="GO:0006887">
    <property type="term" value="P:exocytosis"/>
    <property type="evidence" value="ECO:0007669"/>
    <property type="project" value="TreeGrafter"/>
</dbReference>
<organism evidence="4 5">
    <name type="scientific">Coemansia erecta</name>
    <dbReference type="NCBI Taxonomy" id="147472"/>
    <lineage>
        <taxon>Eukaryota</taxon>
        <taxon>Fungi</taxon>
        <taxon>Fungi incertae sedis</taxon>
        <taxon>Zoopagomycota</taxon>
        <taxon>Kickxellomycotina</taxon>
        <taxon>Kickxellomycetes</taxon>
        <taxon>Kickxellales</taxon>
        <taxon>Kickxellaceae</taxon>
        <taxon>Coemansia</taxon>
    </lineage>
</organism>
<dbReference type="PROSITE" id="PS50192">
    <property type="entry name" value="T_SNARE"/>
    <property type="match status" value="1"/>
</dbReference>
<feature type="region of interest" description="Disordered" evidence="2">
    <location>
        <begin position="1"/>
        <end position="113"/>
    </location>
</feature>
<evidence type="ECO:0000256" key="2">
    <source>
        <dbReference type="SAM" id="MobiDB-lite"/>
    </source>
</evidence>
<dbReference type="GO" id="GO:0005886">
    <property type="term" value="C:plasma membrane"/>
    <property type="evidence" value="ECO:0007669"/>
    <property type="project" value="TreeGrafter"/>
</dbReference>
<dbReference type="CDD" id="cd15886">
    <property type="entry name" value="SNARE_SEC9N"/>
    <property type="match status" value="1"/>
</dbReference>
<feature type="domain" description="T-SNARE coiled-coil homology" evidence="3">
    <location>
        <begin position="288"/>
        <end position="350"/>
    </location>
</feature>
<dbReference type="GO" id="GO:0031201">
    <property type="term" value="C:SNARE complex"/>
    <property type="evidence" value="ECO:0007669"/>
    <property type="project" value="TreeGrafter"/>
</dbReference>
<feature type="compositionally biased region" description="Low complexity" evidence="2">
    <location>
        <begin position="41"/>
        <end position="54"/>
    </location>
</feature>
<dbReference type="EMBL" id="JANBOJ010000243">
    <property type="protein sequence ID" value="KAJ1720592.1"/>
    <property type="molecule type" value="Genomic_DNA"/>
</dbReference>
<dbReference type="AlphaFoldDB" id="A0A9W7XX50"/>
<comment type="similarity">
    <text evidence="1">Belongs to the SNAP-25 family.</text>
</comment>
<dbReference type="GO" id="GO:0019905">
    <property type="term" value="F:syntaxin binding"/>
    <property type="evidence" value="ECO:0007669"/>
    <property type="project" value="TreeGrafter"/>
</dbReference>
<comment type="caution">
    <text evidence="4">The sequence shown here is derived from an EMBL/GenBank/DDBJ whole genome shotgun (WGS) entry which is preliminary data.</text>
</comment>
<feature type="compositionally biased region" description="Low complexity" evidence="2">
    <location>
        <begin position="82"/>
        <end position="105"/>
    </location>
</feature>
<feature type="compositionally biased region" description="Gly residues" evidence="2">
    <location>
        <begin position="30"/>
        <end position="40"/>
    </location>
</feature>
<gene>
    <name evidence="4" type="primary">SEC9</name>
    <name evidence="4" type="ORF">LPJ53_004797</name>
</gene>
<dbReference type="SMART" id="SM00397">
    <property type="entry name" value="t_SNARE"/>
    <property type="match status" value="2"/>
</dbReference>
<evidence type="ECO:0000313" key="5">
    <source>
        <dbReference type="Proteomes" id="UP001149813"/>
    </source>
</evidence>
<feature type="region of interest" description="Disordered" evidence="2">
    <location>
        <begin position="219"/>
        <end position="288"/>
    </location>
</feature>
<protein>
    <submittedName>
        <fullName evidence="4">Protein transport protein S9 plasma membrane t-SNARE</fullName>
    </submittedName>
</protein>
<evidence type="ECO:0000259" key="3">
    <source>
        <dbReference type="PROSITE" id="PS50192"/>
    </source>
</evidence>
<dbReference type="Gene3D" id="1.20.5.110">
    <property type="match status" value="2"/>
</dbReference>
<dbReference type="Proteomes" id="UP001149813">
    <property type="component" value="Unassembled WGS sequence"/>
</dbReference>
<feature type="compositionally biased region" description="Low complexity" evidence="2">
    <location>
        <begin position="15"/>
        <end position="29"/>
    </location>
</feature>
<dbReference type="GO" id="GO:0006906">
    <property type="term" value="P:vesicle fusion"/>
    <property type="evidence" value="ECO:0007669"/>
    <property type="project" value="TreeGrafter"/>
</dbReference>